<comment type="caution">
    <text evidence="2">The sequence shown here is derived from an EMBL/GenBank/DDBJ whole genome shotgun (WGS) entry which is preliminary data.</text>
</comment>
<dbReference type="Proteomes" id="UP000546213">
    <property type="component" value="Unassembled WGS sequence"/>
</dbReference>
<dbReference type="OrthoDB" id="2984728at2759"/>
<gene>
    <name evidence="2" type="ORF">FPCIR_9327</name>
</gene>
<reference evidence="2 3" key="1">
    <citation type="submission" date="2020-05" db="EMBL/GenBank/DDBJ databases">
        <title>Identification and distribution of gene clusters putatively required for synthesis of sphingolipid metabolism inhibitors in phylogenetically diverse species of the filamentous fungus Fusarium.</title>
        <authorList>
            <person name="Kim H.-S."/>
            <person name="Busman M."/>
            <person name="Brown D.W."/>
            <person name="Divon H."/>
            <person name="Uhlig S."/>
            <person name="Proctor R.H."/>
        </authorList>
    </citation>
    <scope>NUCLEOTIDE SEQUENCE [LARGE SCALE GENOMIC DNA]</scope>
    <source>
        <strain evidence="2 3">NRRL 36939</strain>
    </source>
</reference>
<accession>A0A8H5L124</accession>
<proteinExistence type="predicted"/>
<protein>
    <submittedName>
        <fullName evidence="2">Uncharacterized protein</fullName>
    </submittedName>
</protein>
<name>A0A8H5L124_9HYPO</name>
<evidence type="ECO:0000256" key="1">
    <source>
        <dbReference type="SAM" id="MobiDB-lite"/>
    </source>
</evidence>
<keyword evidence="3" id="KW-1185">Reference proteome</keyword>
<organism evidence="2 3">
    <name type="scientific">Fusarium pseudocircinatum</name>
    <dbReference type="NCBI Taxonomy" id="56676"/>
    <lineage>
        <taxon>Eukaryota</taxon>
        <taxon>Fungi</taxon>
        <taxon>Dikarya</taxon>
        <taxon>Ascomycota</taxon>
        <taxon>Pezizomycotina</taxon>
        <taxon>Sordariomycetes</taxon>
        <taxon>Hypocreomycetidae</taxon>
        <taxon>Hypocreales</taxon>
        <taxon>Nectriaceae</taxon>
        <taxon>Fusarium</taxon>
        <taxon>Fusarium fujikuroi species complex</taxon>
    </lineage>
</organism>
<sequence length="104" mass="10924">MSSAQGSIQSIQPGKFTATFEIDGSLYLFSGNVNPPTQPFDSQAATLKYNSAESLEGSQQFTGIIGSRDEASFTFNDGTEIKGPLDDPISPATRVSGTGVWAQG</sequence>
<dbReference type="AlphaFoldDB" id="A0A8H5L124"/>
<dbReference type="EMBL" id="JAAOAS010000260">
    <property type="protein sequence ID" value="KAF5582799.1"/>
    <property type="molecule type" value="Genomic_DNA"/>
</dbReference>
<feature type="region of interest" description="Disordered" evidence="1">
    <location>
        <begin position="78"/>
        <end position="104"/>
    </location>
</feature>
<evidence type="ECO:0000313" key="2">
    <source>
        <dbReference type="EMBL" id="KAF5582799.1"/>
    </source>
</evidence>
<evidence type="ECO:0000313" key="3">
    <source>
        <dbReference type="Proteomes" id="UP000546213"/>
    </source>
</evidence>